<evidence type="ECO:0000313" key="9">
    <source>
        <dbReference type="EMBL" id="RCH82812.1"/>
    </source>
</evidence>
<organism evidence="9 10">
    <name type="scientific">Rhizopus azygosporus</name>
    <name type="common">Rhizopus microsporus var. azygosporus</name>
    <dbReference type="NCBI Taxonomy" id="86630"/>
    <lineage>
        <taxon>Eukaryota</taxon>
        <taxon>Fungi</taxon>
        <taxon>Fungi incertae sedis</taxon>
        <taxon>Mucoromycota</taxon>
        <taxon>Mucoromycotina</taxon>
        <taxon>Mucoromycetes</taxon>
        <taxon>Mucorales</taxon>
        <taxon>Mucorineae</taxon>
        <taxon>Rhizopodaceae</taxon>
        <taxon>Rhizopus</taxon>
    </lineage>
</organism>
<dbReference type="Proteomes" id="UP000252139">
    <property type="component" value="Unassembled WGS sequence"/>
</dbReference>
<dbReference type="PANTHER" id="PTHR23051">
    <property type="entry name" value="SOLUTE CARRIER FAMILY 35, MEMBER F5"/>
    <property type="match status" value="1"/>
</dbReference>
<protein>
    <submittedName>
        <fullName evidence="9">Uncharacterized protein</fullName>
    </submittedName>
</protein>
<dbReference type="SUPFAM" id="SSF103481">
    <property type="entry name" value="Multidrug resistance efflux transporter EmrE"/>
    <property type="match status" value="1"/>
</dbReference>
<feature type="compositionally biased region" description="Polar residues" evidence="7">
    <location>
        <begin position="331"/>
        <end position="353"/>
    </location>
</feature>
<feature type="region of interest" description="Disordered" evidence="7">
    <location>
        <begin position="331"/>
        <end position="364"/>
    </location>
</feature>
<keyword evidence="5 8" id="KW-1133">Transmembrane helix</keyword>
<comment type="subcellular location">
    <subcellularLocation>
        <location evidence="1">Membrane</location>
        <topology evidence="1">Multi-pass membrane protein</topology>
    </subcellularLocation>
</comment>
<dbReference type="AlphaFoldDB" id="A0A367IYQ8"/>
<keyword evidence="10" id="KW-1185">Reference proteome</keyword>
<evidence type="ECO:0000256" key="5">
    <source>
        <dbReference type="ARBA" id="ARBA00022989"/>
    </source>
</evidence>
<comment type="caution">
    <text evidence="9">The sequence shown here is derived from an EMBL/GenBank/DDBJ whole genome shotgun (WGS) entry which is preliminary data.</text>
</comment>
<dbReference type="EMBL" id="PJQL01002884">
    <property type="protein sequence ID" value="RCH82812.1"/>
    <property type="molecule type" value="Genomic_DNA"/>
</dbReference>
<evidence type="ECO:0000256" key="7">
    <source>
        <dbReference type="SAM" id="MobiDB-lite"/>
    </source>
</evidence>
<feature type="transmembrane region" description="Helical" evidence="8">
    <location>
        <begin position="208"/>
        <end position="231"/>
    </location>
</feature>
<dbReference type="Pfam" id="PF06027">
    <property type="entry name" value="SLC35F"/>
    <property type="match status" value="1"/>
</dbReference>
<dbReference type="InterPro" id="IPR009262">
    <property type="entry name" value="SLC35_F1/F2/F6"/>
</dbReference>
<feature type="transmembrane region" description="Helical" evidence="8">
    <location>
        <begin position="302"/>
        <end position="321"/>
    </location>
</feature>
<comment type="similarity">
    <text evidence="2">Belongs to the SLC35F solute transporter family.</text>
</comment>
<evidence type="ECO:0000256" key="3">
    <source>
        <dbReference type="ARBA" id="ARBA00022448"/>
    </source>
</evidence>
<keyword evidence="6 8" id="KW-0472">Membrane</keyword>
<feature type="transmembrane region" description="Helical" evidence="8">
    <location>
        <begin position="114"/>
        <end position="132"/>
    </location>
</feature>
<dbReference type="GO" id="GO:0022857">
    <property type="term" value="F:transmembrane transporter activity"/>
    <property type="evidence" value="ECO:0007669"/>
    <property type="project" value="InterPro"/>
</dbReference>
<keyword evidence="4 8" id="KW-0812">Transmembrane</keyword>
<dbReference type="PANTHER" id="PTHR23051:SF0">
    <property type="entry name" value="SOLUTE CARRIER FAMILY 35 MEMBER F5"/>
    <property type="match status" value="1"/>
</dbReference>
<feature type="transmembrane region" description="Helical" evidence="8">
    <location>
        <begin position="273"/>
        <end position="296"/>
    </location>
</feature>
<evidence type="ECO:0000256" key="4">
    <source>
        <dbReference type="ARBA" id="ARBA00022692"/>
    </source>
</evidence>
<feature type="transmembrane region" description="Helical" evidence="8">
    <location>
        <begin position="243"/>
        <end position="266"/>
    </location>
</feature>
<feature type="transmembrane region" description="Helical" evidence="8">
    <location>
        <begin position="178"/>
        <end position="196"/>
    </location>
</feature>
<gene>
    <name evidence="9" type="ORF">CU097_002671</name>
</gene>
<feature type="transmembrane region" description="Helical" evidence="8">
    <location>
        <begin position="12"/>
        <end position="30"/>
    </location>
</feature>
<sequence length="364" mass="40102">MFANLKYNKPFMITYINTATFSLYLLPYLFSLRNSNSKASSFAQHTATAETEIRLLGNEDLDNDAPDTMYEIENEPSKLSTAETIRLALTFCLLWFMANYTTNASLAYTSVTSSTILSSMSGLCTLAIGALVGVEPFSLIKMLAVCTSFIGVIIVTYSDQSGLEDTPMSPSAHLIGDLLALSGAIFYGGYTTLLKLKIGDESRINMPLFFGFVGIFNLLLLWPFFFILNYFELEKFELPFSTSIWIMIFLNAFVGTFMSDYLWLLAMLMTSPLVVTLGVSLTIPLAVAGDAVFTHVVPGLEYALGAILVIAGFFVVNMATLKNDWHFRQANDQQSNENEASPTQALHTSSRLASNDGPRGGLYK</sequence>
<evidence type="ECO:0000256" key="6">
    <source>
        <dbReference type="ARBA" id="ARBA00023136"/>
    </source>
</evidence>
<reference evidence="9 10" key="1">
    <citation type="journal article" date="2018" name="G3 (Bethesda)">
        <title>Phylogenetic and Phylogenomic Definition of Rhizopus Species.</title>
        <authorList>
            <person name="Gryganskyi A.P."/>
            <person name="Golan J."/>
            <person name="Dolatabadi S."/>
            <person name="Mondo S."/>
            <person name="Robb S."/>
            <person name="Idnurm A."/>
            <person name="Muszewska A."/>
            <person name="Steczkiewicz K."/>
            <person name="Masonjones S."/>
            <person name="Liao H.L."/>
            <person name="Gajdeczka M.T."/>
            <person name="Anike F."/>
            <person name="Vuek A."/>
            <person name="Anishchenko I.M."/>
            <person name="Voigt K."/>
            <person name="de Hoog G.S."/>
            <person name="Smith M.E."/>
            <person name="Heitman J."/>
            <person name="Vilgalys R."/>
            <person name="Stajich J.E."/>
        </authorList>
    </citation>
    <scope>NUCLEOTIDE SEQUENCE [LARGE SCALE GENOMIC DNA]</scope>
    <source>
        <strain evidence="9 10">CBS 357.93</strain>
    </source>
</reference>
<keyword evidence="3" id="KW-0813">Transport</keyword>
<evidence type="ECO:0000256" key="8">
    <source>
        <dbReference type="SAM" id="Phobius"/>
    </source>
</evidence>
<dbReference type="InterPro" id="IPR037185">
    <property type="entry name" value="EmrE-like"/>
</dbReference>
<feature type="transmembrane region" description="Helical" evidence="8">
    <location>
        <begin position="87"/>
        <end position="108"/>
    </location>
</feature>
<name>A0A367IYQ8_RHIAZ</name>
<evidence type="ECO:0000256" key="1">
    <source>
        <dbReference type="ARBA" id="ARBA00004141"/>
    </source>
</evidence>
<evidence type="ECO:0000313" key="10">
    <source>
        <dbReference type="Proteomes" id="UP000252139"/>
    </source>
</evidence>
<dbReference type="GO" id="GO:0000329">
    <property type="term" value="C:fungal-type vacuole membrane"/>
    <property type="evidence" value="ECO:0007669"/>
    <property type="project" value="TreeGrafter"/>
</dbReference>
<accession>A0A367IYQ8</accession>
<dbReference type="OrthoDB" id="1436450at2759"/>
<feature type="transmembrane region" description="Helical" evidence="8">
    <location>
        <begin position="139"/>
        <end position="158"/>
    </location>
</feature>
<evidence type="ECO:0000256" key="2">
    <source>
        <dbReference type="ARBA" id="ARBA00007863"/>
    </source>
</evidence>
<proteinExistence type="inferred from homology"/>